<protein>
    <recommendedName>
        <fullName evidence="3">Winged helix-turn-helix domain-containing protein</fullName>
    </recommendedName>
</protein>
<dbReference type="Pfam" id="PF06224">
    <property type="entry name" value="AlkZ-like"/>
    <property type="match status" value="1"/>
</dbReference>
<dbReference type="RefSeq" id="WP_201370910.1">
    <property type="nucleotide sequence ID" value="NZ_BNJG01000001.1"/>
</dbReference>
<name>A0ABQ3UNC2_9CHLR</name>
<reference evidence="1 2" key="1">
    <citation type="journal article" date="2021" name="Int. J. Syst. Evol. Microbiol.">
        <title>Reticulibacter mediterranei gen. nov., sp. nov., within the new family Reticulibacteraceae fam. nov., and Ktedonospora formicarum gen. nov., sp. nov., Ktedonobacter robiniae sp. nov., Dictyobacter formicarum sp. nov. and Dictyobacter arantiisoli sp. nov., belonging to the class Ktedonobacteria.</title>
        <authorList>
            <person name="Yabe S."/>
            <person name="Zheng Y."/>
            <person name="Wang C.M."/>
            <person name="Sakai Y."/>
            <person name="Abe K."/>
            <person name="Yokota A."/>
            <person name="Donadio S."/>
            <person name="Cavaletti L."/>
            <person name="Monciardini P."/>
        </authorList>
    </citation>
    <scope>NUCLEOTIDE SEQUENCE [LARGE SCALE GENOMIC DNA]</scope>
    <source>
        <strain evidence="1 2">SOSP1-30</strain>
    </source>
</reference>
<comment type="caution">
    <text evidence="1">The sequence shown here is derived from an EMBL/GenBank/DDBJ whole genome shotgun (WGS) entry which is preliminary data.</text>
</comment>
<dbReference type="PANTHER" id="PTHR30528:SF0">
    <property type="entry name" value="CYTOPLASMIC PROTEIN"/>
    <property type="match status" value="1"/>
</dbReference>
<dbReference type="EMBL" id="BNJG01000001">
    <property type="protein sequence ID" value="GHO54166.1"/>
    <property type="molecule type" value="Genomic_DNA"/>
</dbReference>
<evidence type="ECO:0000313" key="1">
    <source>
        <dbReference type="EMBL" id="GHO54166.1"/>
    </source>
</evidence>
<gene>
    <name evidence="1" type="ORF">KSB_26410</name>
</gene>
<dbReference type="PANTHER" id="PTHR30528">
    <property type="entry name" value="CYTOPLASMIC PROTEIN"/>
    <property type="match status" value="1"/>
</dbReference>
<dbReference type="InterPro" id="IPR009351">
    <property type="entry name" value="AlkZ-like"/>
</dbReference>
<keyword evidence="2" id="KW-1185">Reference proteome</keyword>
<sequence>MLTLSRAEARRFLANYHFTPTDVPGVFDRLGTVQYDPLNPVGRNPDLVLQARVPGYQVDDWQKTAYTDRVVYDSWDKMACLVPVGDWPMRAMIRSMHRPYHDREILKTRVGIAEDILAAIDRQGPLSSLEFEKELRTSIPGQDKWGGATHVSRALRAMWVCGLLVTHHRQGGRHYYDRAERVIPPHYYNVPAPDEQSYYRWIMARRHQATGLLRPGAEAAIWSACGKSEQRKCALAQLVESSKLLPVQVHAGGKPQLYHMPANLLPLLDNPASEPRVLFLGPLDSFLWDRKALQQIFDFDYVWEVYKPEPQRRWGYYVLPVFYGDRFVARLDSRLERGSWTITRWWWEPDVTPTADLLDALQVAAVNFARYLRASSVRVETSVEPLVRQAMAIG</sequence>
<evidence type="ECO:0000313" key="2">
    <source>
        <dbReference type="Proteomes" id="UP000654345"/>
    </source>
</evidence>
<organism evidence="1 2">
    <name type="scientific">Ktedonobacter robiniae</name>
    <dbReference type="NCBI Taxonomy" id="2778365"/>
    <lineage>
        <taxon>Bacteria</taxon>
        <taxon>Bacillati</taxon>
        <taxon>Chloroflexota</taxon>
        <taxon>Ktedonobacteria</taxon>
        <taxon>Ktedonobacterales</taxon>
        <taxon>Ktedonobacteraceae</taxon>
        <taxon>Ktedonobacter</taxon>
    </lineage>
</organism>
<proteinExistence type="predicted"/>
<evidence type="ECO:0008006" key="3">
    <source>
        <dbReference type="Google" id="ProtNLM"/>
    </source>
</evidence>
<dbReference type="Proteomes" id="UP000654345">
    <property type="component" value="Unassembled WGS sequence"/>
</dbReference>
<accession>A0ABQ3UNC2</accession>